<sequence>MSKIIYSSTNGHPELLDFKEALLRGQAPDKGLYVPDPIPRIPKEELASFSGMEYPEIALSVMRRYIGDLIPEDDLVAILEDAYDFPVPIEKVYDEKHIMRLDRGPTFSFKDFAARLMGRLMQYFLKQEGRSMVILTATSGDTGSAVAHAFYGLDNIRVVVLFPEGEVTGRQRKQMTTLGGNVTVFAVDGKFDDCQLMVKEAFVDPDFAGLNLSSANSINIGRLIPQSIYYFYAWSRVAAPDREVVFSVPCGNFGNVMAGLLAMRMGLPVHRFVIATNENDEFPRFLSTGDYRPIRPSVKCISNAMNVGHPSNLARIFWLYGGEMDETGQVVRSPEIEAMRRDTYAVSVTDAETRETISEAYNRFDTLLEPHGAVGWAALSRYLREVEDWRPCVSLETADPAKFPEEVVRAVGLEPPVPESMARLDGMEESFDLVAGNYESFKERLSELFRG</sequence>
<dbReference type="InterPro" id="IPR001926">
    <property type="entry name" value="TrpB-like_PALP"/>
</dbReference>
<evidence type="ECO:0000313" key="9">
    <source>
        <dbReference type="Proteomes" id="UP001220010"/>
    </source>
</evidence>
<dbReference type="InterPro" id="IPR004450">
    <property type="entry name" value="Thr_synthase-like"/>
</dbReference>
<dbReference type="EC" id="4.2.3.1" evidence="5"/>
<keyword evidence="9" id="KW-1185">Reference proteome</keyword>
<dbReference type="EMBL" id="JARFPK010000012">
    <property type="protein sequence ID" value="MDF0590429.1"/>
    <property type="molecule type" value="Genomic_DNA"/>
</dbReference>
<feature type="domain" description="Tryptophan synthase beta chain-like PALP" evidence="6">
    <location>
        <begin position="102"/>
        <end position="394"/>
    </location>
</feature>
<dbReference type="CDD" id="cd01560">
    <property type="entry name" value="Thr-synth_2"/>
    <property type="match status" value="1"/>
</dbReference>
<dbReference type="Pfam" id="PF14821">
    <property type="entry name" value="Thr_synth_N"/>
    <property type="match status" value="1"/>
</dbReference>
<keyword evidence="3" id="KW-0663">Pyridoxal phosphate</keyword>
<evidence type="ECO:0000256" key="1">
    <source>
        <dbReference type="ARBA" id="ARBA00001933"/>
    </source>
</evidence>
<evidence type="ECO:0000259" key="6">
    <source>
        <dbReference type="Pfam" id="PF00291"/>
    </source>
</evidence>
<evidence type="ECO:0000313" key="8">
    <source>
        <dbReference type="EMBL" id="MDF0590429.1"/>
    </source>
</evidence>
<comment type="caution">
    <text evidence="8">The sequence shown here is derived from an EMBL/GenBank/DDBJ whole genome shotgun (WGS) entry which is preliminary data.</text>
</comment>
<dbReference type="RefSeq" id="WP_316966178.1">
    <property type="nucleotide sequence ID" value="NZ_JARFPK010000012.1"/>
</dbReference>
<evidence type="ECO:0000256" key="5">
    <source>
        <dbReference type="NCBIfam" id="TIGR00260"/>
    </source>
</evidence>
<reference evidence="8 9" key="1">
    <citation type="submission" date="2023-03" db="EMBL/GenBank/DDBJ databases">
        <title>WGS of Methanotrichaceae archaeon Mx.</title>
        <authorList>
            <person name="Sorokin D.Y."/>
            <person name="Merkel A.Y."/>
        </authorList>
    </citation>
    <scope>NUCLEOTIDE SEQUENCE [LARGE SCALE GENOMIC DNA]</scope>
    <source>
        <strain evidence="8 9">Mx</strain>
    </source>
</reference>
<dbReference type="Gene3D" id="3.40.50.1100">
    <property type="match status" value="2"/>
</dbReference>
<feature type="domain" description="Threonine synthase N-terminal" evidence="7">
    <location>
        <begin position="6"/>
        <end position="83"/>
    </location>
</feature>
<keyword evidence="4 8" id="KW-0456">Lyase</keyword>
<dbReference type="InterPro" id="IPR037158">
    <property type="entry name" value="Thr_synth_N_sf"/>
</dbReference>
<dbReference type="SUPFAM" id="SSF53686">
    <property type="entry name" value="Tryptophan synthase beta subunit-like PLP-dependent enzymes"/>
    <property type="match status" value="1"/>
</dbReference>
<evidence type="ECO:0000256" key="2">
    <source>
        <dbReference type="ARBA" id="ARBA00005517"/>
    </source>
</evidence>
<dbReference type="NCBIfam" id="TIGR00260">
    <property type="entry name" value="thrC"/>
    <property type="match status" value="1"/>
</dbReference>
<dbReference type="InterPro" id="IPR051166">
    <property type="entry name" value="Threonine_Synthase"/>
</dbReference>
<organism evidence="8 9">
    <name type="scientific">Candidatus Methanocrinis natronophilus</name>
    <dbReference type="NCBI Taxonomy" id="3033396"/>
    <lineage>
        <taxon>Archaea</taxon>
        <taxon>Methanobacteriati</taxon>
        <taxon>Methanobacteriota</taxon>
        <taxon>Stenosarchaea group</taxon>
        <taxon>Methanomicrobia</taxon>
        <taxon>Methanotrichales</taxon>
        <taxon>Methanotrichaceae</taxon>
        <taxon>Methanocrinis</taxon>
    </lineage>
</organism>
<dbReference type="InterPro" id="IPR029144">
    <property type="entry name" value="Thr_synth_N"/>
</dbReference>
<comment type="cofactor">
    <cofactor evidence="1">
        <name>pyridoxal 5'-phosphate</name>
        <dbReference type="ChEBI" id="CHEBI:597326"/>
    </cofactor>
</comment>
<dbReference type="PANTHER" id="PTHR42690">
    <property type="entry name" value="THREONINE SYNTHASE FAMILY MEMBER"/>
    <property type="match status" value="1"/>
</dbReference>
<comment type="similarity">
    <text evidence="2">Belongs to the threonine synthase family.</text>
</comment>
<dbReference type="Proteomes" id="UP001220010">
    <property type="component" value="Unassembled WGS sequence"/>
</dbReference>
<accession>A0ABT5X6W3</accession>
<dbReference type="GO" id="GO:0004795">
    <property type="term" value="F:threonine synthase activity"/>
    <property type="evidence" value="ECO:0007669"/>
    <property type="project" value="UniProtKB-EC"/>
</dbReference>
<protein>
    <recommendedName>
        <fullName evidence="5">Threonine synthase</fullName>
        <ecNumber evidence="5">4.2.3.1</ecNumber>
    </recommendedName>
</protein>
<gene>
    <name evidence="8" type="primary">thrC</name>
    <name evidence="8" type="ORF">P0O15_04475</name>
</gene>
<evidence type="ECO:0000256" key="4">
    <source>
        <dbReference type="ARBA" id="ARBA00023239"/>
    </source>
</evidence>
<name>A0ABT5X6W3_9EURY</name>
<proteinExistence type="inferred from homology"/>
<evidence type="ECO:0000259" key="7">
    <source>
        <dbReference type="Pfam" id="PF14821"/>
    </source>
</evidence>
<dbReference type="PANTHER" id="PTHR42690:SF1">
    <property type="entry name" value="THREONINE SYNTHASE-LIKE 2"/>
    <property type="match status" value="1"/>
</dbReference>
<evidence type="ECO:0000256" key="3">
    <source>
        <dbReference type="ARBA" id="ARBA00022898"/>
    </source>
</evidence>
<dbReference type="InterPro" id="IPR036052">
    <property type="entry name" value="TrpB-like_PALP_sf"/>
</dbReference>
<dbReference type="Gene3D" id="3.90.1380.10">
    <property type="entry name" value="Threonine synthase, N-terminal domain"/>
    <property type="match status" value="1"/>
</dbReference>
<dbReference type="Pfam" id="PF00291">
    <property type="entry name" value="PALP"/>
    <property type="match status" value="1"/>
</dbReference>